<dbReference type="GO" id="GO:0001227">
    <property type="term" value="F:DNA-binding transcription repressor activity, RNA polymerase II-specific"/>
    <property type="evidence" value="ECO:0007669"/>
    <property type="project" value="TreeGrafter"/>
</dbReference>
<evidence type="ECO:0000313" key="12">
    <source>
        <dbReference type="EMBL" id="CAD7443762.1"/>
    </source>
</evidence>
<dbReference type="Gene3D" id="3.30.160.60">
    <property type="entry name" value="Classic Zinc Finger"/>
    <property type="match status" value="7"/>
</dbReference>
<evidence type="ECO:0000259" key="11">
    <source>
        <dbReference type="PROSITE" id="PS50157"/>
    </source>
</evidence>
<dbReference type="FunFam" id="3.30.160.60:FF:000870">
    <property type="entry name" value="zinc finger protein 197 isoform X1"/>
    <property type="match status" value="1"/>
</dbReference>
<evidence type="ECO:0000256" key="9">
    <source>
        <dbReference type="PROSITE-ProRule" id="PRU00042"/>
    </source>
</evidence>
<accession>A0A7R9F0W0</accession>
<feature type="domain" description="C2H2-type" evidence="11">
    <location>
        <begin position="524"/>
        <end position="552"/>
    </location>
</feature>
<evidence type="ECO:0000256" key="3">
    <source>
        <dbReference type="ARBA" id="ARBA00022737"/>
    </source>
</evidence>
<dbReference type="SUPFAM" id="SSF57667">
    <property type="entry name" value="beta-beta-alpha zinc fingers"/>
    <property type="match status" value="5"/>
</dbReference>
<feature type="domain" description="C2H2-type" evidence="11">
    <location>
        <begin position="412"/>
        <end position="439"/>
    </location>
</feature>
<feature type="compositionally biased region" description="Acidic residues" evidence="10">
    <location>
        <begin position="233"/>
        <end position="252"/>
    </location>
</feature>
<feature type="domain" description="C2H2-type" evidence="11">
    <location>
        <begin position="384"/>
        <end position="411"/>
    </location>
</feature>
<evidence type="ECO:0000256" key="4">
    <source>
        <dbReference type="ARBA" id="ARBA00022771"/>
    </source>
</evidence>
<protein>
    <recommendedName>
        <fullName evidence="11">C2H2-type domain-containing protein</fullName>
    </recommendedName>
</protein>
<dbReference type="Pfam" id="PF00096">
    <property type="entry name" value="zf-C2H2"/>
    <property type="match status" value="6"/>
</dbReference>
<proteinExistence type="predicted"/>
<keyword evidence="6" id="KW-0805">Transcription regulation</keyword>
<dbReference type="AlphaFoldDB" id="A0A7R9F0W0"/>
<dbReference type="GO" id="GO:0008270">
    <property type="term" value="F:zinc ion binding"/>
    <property type="evidence" value="ECO:0007669"/>
    <property type="project" value="UniProtKB-KW"/>
</dbReference>
<dbReference type="FunFam" id="3.30.160.60:FF:000557">
    <property type="entry name" value="zinc finger and SCAN domain-containing protein 29"/>
    <property type="match status" value="1"/>
</dbReference>
<feature type="compositionally biased region" description="Acidic residues" evidence="10">
    <location>
        <begin position="196"/>
        <end position="207"/>
    </location>
</feature>
<keyword evidence="5" id="KW-0862">Zinc</keyword>
<feature type="region of interest" description="Disordered" evidence="10">
    <location>
        <begin position="229"/>
        <end position="252"/>
    </location>
</feature>
<feature type="domain" description="C2H2-type" evidence="11">
    <location>
        <begin position="354"/>
        <end position="381"/>
    </location>
</feature>
<comment type="subcellular location">
    <subcellularLocation>
        <location evidence="1">Nucleus</location>
    </subcellularLocation>
</comment>
<evidence type="ECO:0000256" key="2">
    <source>
        <dbReference type="ARBA" id="ARBA00022723"/>
    </source>
</evidence>
<feature type="domain" description="C2H2-type" evidence="11">
    <location>
        <begin position="468"/>
        <end position="495"/>
    </location>
</feature>
<feature type="compositionally biased region" description="Basic residues" evidence="10">
    <location>
        <begin position="147"/>
        <end position="168"/>
    </location>
</feature>
<evidence type="ECO:0000256" key="6">
    <source>
        <dbReference type="ARBA" id="ARBA00023015"/>
    </source>
</evidence>
<dbReference type="FunFam" id="3.30.160.60:FF:000671">
    <property type="entry name" value="Zinc finger protein 26"/>
    <property type="match status" value="1"/>
</dbReference>
<keyword evidence="8" id="KW-0539">Nucleus</keyword>
<feature type="domain" description="C2H2-type" evidence="11">
    <location>
        <begin position="496"/>
        <end position="523"/>
    </location>
</feature>
<dbReference type="InterPro" id="IPR013087">
    <property type="entry name" value="Znf_C2H2_type"/>
</dbReference>
<feature type="domain" description="C2H2-type" evidence="11">
    <location>
        <begin position="440"/>
        <end position="467"/>
    </location>
</feature>
<dbReference type="EMBL" id="OD566319">
    <property type="protein sequence ID" value="CAD7443762.1"/>
    <property type="molecule type" value="Genomic_DNA"/>
</dbReference>
<dbReference type="GO" id="GO:0005654">
    <property type="term" value="C:nucleoplasm"/>
    <property type="evidence" value="ECO:0007669"/>
    <property type="project" value="TreeGrafter"/>
</dbReference>
<feature type="compositionally biased region" description="Low complexity" evidence="10">
    <location>
        <begin position="128"/>
        <end position="138"/>
    </location>
</feature>
<reference evidence="12" key="1">
    <citation type="submission" date="2020-11" db="EMBL/GenBank/DDBJ databases">
        <authorList>
            <person name="Tran Van P."/>
        </authorList>
    </citation>
    <scope>NUCLEOTIDE SEQUENCE</scope>
</reference>
<dbReference type="PANTHER" id="PTHR24399:SF70">
    <property type="entry name" value="C2H2-TYPE DOMAIN-CONTAINING PROTEIN"/>
    <property type="match status" value="1"/>
</dbReference>
<dbReference type="InterPro" id="IPR036236">
    <property type="entry name" value="Znf_C2H2_sf"/>
</dbReference>
<feature type="region of interest" description="Disordered" evidence="10">
    <location>
        <begin position="122"/>
        <end position="210"/>
    </location>
</feature>
<evidence type="ECO:0000256" key="5">
    <source>
        <dbReference type="ARBA" id="ARBA00022833"/>
    </source>
</evidence>
<name>A0A7R9F0W0_9NEOP</name>
<feature type="domain" description="C2H2-type" evidence="11">
    <location>
        <begin position="268"/>
        <end position="295"/>
    </location>
</feature>
<dbReference type="GO" id="GO:0000978">
    <property type="term" value="F:RNA polymerase II cis-regulatory region sequence-specific DNA binding"/>
    <property type="evidence" value="ECO:0007669"/>
    <property type="project" value="TreeGrafter"/>
</dbReference>
<dbReference type="SMART" id="SM00355">
    <property type="entry name" value="ZnF_C2H2"/>
    <property type="match status" value="10"/>
</dbReference>
<keyword evidence="4 9" id="KW-0863">Zinc-finger</keyword>
<evidence type="ECO:0000256" key="8">
    <source>
        <dbReference type="ARBA" id="ARBA00023242"/>
    </source>
</evidence>
<feature type="domain" description="C2H2-type" evidence="11">
    <location>
        <begin position="325"/>
        <end position="353"/>
    </location>
</feature>
<sequence>MDVLLMYRFCPLTQGPMRVALANLVSKDDILPKKICELCHGQLEDCHKFAEKANKVQHTLDLLIQMKELNEPQGTLNELEKDPDKLHFKHDHGDFDVKDEIMDLPLDVTLDSDLDNHIDTVSADSTSEEQSTSEVVLSPASSPLPKKGARYHQDRRRKMLQPKKKPRGSSRAQSTLVTRRRGRPRRAPPPSLLEHDSEEEEGREFEEGDHQDMMKWKEDEDMLTLNHFKDAGLGEDEEEDEEEYEEEDEEMDEIDKKAQEEWKTHWGIKCDRCEAVFPFKSQFDNHYRSSYNARPTYTCSYCNKTMEKYSTFRSHCYRHVTEGRYRCEYCQKGFSLRSMLHVHILAKHTMVKPYICEECGKGFVTRPGLNIHLKKHKTDEKLEYPCSECGKVLHTRGGLTAHQNVHKLGRRFMCDVCGKTFTQKVNMQQHVKHHTGERPYACEKCGKCFAEKSHLNRHYSFHSEKRPFECKTCNKMYKTERCLKVHAMVHAEARPHVCTYCSKGFLSTTKLKQHYNIHTGERPYVCKFCERTFTNYPNWLKHTRRRHKTDPRTLRLAQASGVLPVQQEYQQNHQVLDFLPPSTRVNNLTEAILGLCRVMLPIRILHQVLKAMLQEAQEQPQPEVIISEVQQPDEEERLSVHSQQSQMSVMCLNSENNSATMMGGYPHQTQSHLHQASQQTHPHLLQAIAGDMRMQAPLQLQVGS</sequence>
<dbReference type="PANTHER" id="PTHR24399">
    <property type="entry name" value="ZINC FINGER AND BTB DOMAIN-CONTAINING"/>
    <property type="match status" value="1"/>
</dbReference>
<evidence type="ECO:0000256" key="1">
    <source>
        <dbReference type="ARBA" id="ARBA00004123"/>
    </source>
</evidence>
<organism evidence="12">
    <name type="scientific">Timema bartmani</name>
    <dbReference type="NCBI Taxonomy" id="61472"/>
    <lineage>
        <taxon>Eukaryota</taxon>
        <taxon>Metazoa</taxon>
        <taxon>Ecdysozoa</taxon>
        <taxon>Arthropoda</taxon>
        <taxon>Hexapoda</taxon>
        <taxon>Insecta</taxon>
        <taxon>Pterygota</taxon>
        <taxon>Neoptera</taxon>
        <taxon>Polyneoptera</taxon>
        <taxon>Phasmatodea</taxon>
        <taxon>Timematodea</taxon>
        <taxon>Timematoidea</taxon>
        <taxon>Timematidae</taxon>
        <taxon>Timema</taxon>
    </lineage>
</organism>
<keyword evidence="2" id="KW-0479">Metal-binding</keyword>
<feature type="domain" description="C2H2-type" evidence="11">
    <location>
        <begin position="297"/>
        <end position="324"/>
    </location>
</feature>
<dbReference type="PROSITE" id="PS00028">
    <property type="entry name" value="ZINC_FINGER_C2H2_1"/>
    <property type="match status" value="9"/>
</dbReference>
<dbReference type="PROSITE" id="PS50157">
    <property type="entry name" value="ZINC_FINGER_C2H2_2"/>
    <property type="match status" value="10"/>
</dbReference>
<keyword evidence="3" id="KW-0677">Repeat</keyword>
<evidence type="ECO:0000256" key="10">
    <source>
        <dbReference type="SAM" id="MobiDB-lite"/>
    </source>
</evidence>
<gene>
    <name evidence="12" type="ORF">TBIB3V08_LOCUS6161</name>
</gene>
<evidence type="ECO:0000256" key="7">
    <source>
        <dbReference type="ARBA" id="ARBA00023163"/>
    </source>
</evidence>
<keyword evidence="7" id="KW-0804">Transcription</keyword>
<dbReference type="FunFam" id="3.30.160.60:FF:001397">
    <property type="entry name" value="Datilografo, isoform A"/>
    <property type="match status" value="1"/>
</dbReference>